<protein>
    <submittedName>
        <fullName evidence="2">FIG001341: Probable Fe(2+)-trafficking protein YggX</fullName>
    </submittedName>
</protein>
<dbReference type="GO" id="GO:0034599">
    <property type="term" value="P:cellular response to oxidative stress"/>
    <property type="evidence" value="ECO:0007669"/>
    <property type="project" value="TreeGrafter"/>
</dbReference>
<dbReference type="HAMAP" id="MF_00686">
    <property type="entry name" value="Fe_traffic_YggX"/>
    <property type="match status" value="1"/>
</dbReference>
<proteinExistence type="inferred from homology"/>
<keyword evidence="1" id="KW-0408">Iron</keyword>
<dbReference type="Gene3D" id="1.10.3880.10">
    <property type="entry name" value="Fe(II) trafficking protein YggX"/>
    <property type="match status" value="1"/>
</dbReference>
<gene>
    <name evidence="2" type="ORF">MNBD_GAMMA22-1224</name>
</gene>
<evidence type="ECO:0000313" key="2">
    <source>
        <dbReference type="EMBL" id="VAW96829.1"/>
    </source>
</evidence>
<dbReference type="InterPro" id="IPR036766">
    <property type="entry name" value="Fe_traffick_prot_YggX_sf"/>
</dbReference>
<sequence>MTRMVFCQVLKREAQGLEELPHPGELGQRIFDNVSQEAWGKWLERLTTIMNENQLNTADPRSLDLIEQHMLGFLFKEGELGQLPDGFQAAGGKK</sequence>
<dbReference type="GO" id="GO:0005506">
    <property type="term" value="F:iron ion binding"/>
    <property type="evidence" value="ECO:0007669"/>
    <property type="project" value="InterPro"/>
</dbReference>
<dbReference type="SUPFAM" id="SSF111148">
    <property type="entry name" value="YggX-like"/>
    <property type="match status" value="1"/>
</dbReference>
<dbReference type="AlphaFoldDB" id="A0A3B1AEV7"/>
<dbReference type="Pfam" id="PF04362">
    <property type="entry name" value="Iron_traffic"/>
    <property type="match status" value="1"/>
</dbReference>
<accession>A0A3B1AEV7</accession>
<organism evidence="2">
    <name type="scientific">hydrothermal vent metagenome</name>
    <dbReference type="NCBI Taxonomy" id="652676"/>
    <lineage>
        <taxon>unclassified sequences</taxon>
        <taxon>metagenomes</taxon>
        <taxon>ecological metagenomes</taxon>
    </lineage>
</organism>
<dbReference type="EMBL" id="UOFS01000030">
    <property type="protein sequence ID" value="VAW96829.1"/>
    <property type="molecule type" value="Genomic_DNA"/>
</dbReference>
<evidence type="ECO:0000256" key="1">
    <source>
        <dbReference type="ARBA" id="ARBA00023004"/>
    </source>
</evidence>
<reference evidence="2" key="1">
    <citation type="submission" date="2018-06" db="EMBL/GenBank/DDBJ databases">
        <authorList>
            <person name="Zhirakovskaya E."/>
        </authorList>
    </citation>
    <scope>NUCLEOTIDE SEQUENCE</scope>
</reference>
<name>A0A3B1AEV7_9ZZZZ</name>
<dbReference type="PANTHER" id="PTHR36965">
    <property type="entry name" value="FE(2+)-TRAFFICKING PROTEIN-RELATED"/>
    <property type="match status" value="1"/>
</dbReference>
<dbReference type="PANTHER" id="PTHR36965:SF1">
    <property type="entry name" value="FE(2+)-TRAFFICKING PROTEIN-RELATED"/>
    <property type="match status" value="1"/>
</dbReference>
<dbReference type="PIRSF" id="PIRSF029827">
    <property type="entry name" value="Fe_traffic_YggX"/>
    <property type="match status" value="1"/>
</dbReference>
<dbReference type="NCBIfam" id="NF003817">
    <property type="entry name" value="PRK05408.1"/>
    <property type="match status" value="1"/>
</dbReference>
<dbReference type="GO" id="GO:0005829">
    <property type="term" value="C:cytosol"/>
    <property type="evidence" value="ECO:0007669"/>
    <property type="project" value="TreeGrafter"/>
</dbReference>
<dbReference type="InterPro" id="IPR007457">
    <property type="entry name" value="Fe_traffick_prot_YggX"/>
</dbReference>